<evidence type="ECO:0000256" key="10">
    <source>
        <dbReference type="ARBA" id="ARBA00022777"/>
    </source>
</evidence>
<dbReference type="InterPro" id="IPR015865">
    <property type="entry name" value="Riboflavin_kinase_bac/euk"/>
</dbReference>
<keyword evidence="11" id="KW-0862">Zinc</keyword>
<dbReference type="SUPFAM" id="SSF82114">
    <property type="entry name" value="Riboflavin kinase-like"/>
    <property type="match status" value="1"/>
</dbReference>
<dbReference type="GO" id="GO:0009398">
    <property type="term" value="P:FMN biosynthetic process"/>
    <property type="evidence" value="ECO:0007669"/>
    <property type="project" value="UniProtKB-UniPathway"/>
</dbReference>
<evidence type="ECO:0000256" key="6">
    <source>
        <dbReference type="ARBA" id="ARBA00022643"/>
    </source>
</evidence>
<dbReference type="GO" id="GO:0008531">
    <property type="term" value="F:riboflavin kinase activity"/>
    <property type="evidence" value="ECO:0007669"/>
    <property type="project" value="UniProtKB-EC"/>
</dbReference>
<dbReference type="GO" id="GO:0005739">
    <property type="term" value="C:mitochondrion"/>
    <property type="evidence" value="ECO:0007669"/>
    <property type="project" value="TreeGrafter"/>
</dbReference>
<dbReference type="EMBL" id="GBRD01003115">
    <property type="protein sequence ID" value="JAG62706.1"/>
    <property type="molecule type" value="Transcribed_RNA"/>
</dbReference>
<keyword evidence="8" id="KW-0479">Metal-binding</keyword>
<name>A0A0A9YFN1_LYGHE</name>
<reference evidence="20" key="4">
    <citation type="journal article" date="2016" name="Gigascience">
        <title>De novo construction of an expanded transcriptome assembly for the western tarnished plant bug, Lygus hesperus.</title>
        <authorList>
            <person name="Tassone E.E."/>
            <person name="Geib S.M."/>
            <person name="Hall B."/>
            <person name="Fabrick J.A."/>
            <person name="Brent C.S."/>
            <person name="Hull J.J."/>
        </authorList>
    </citation>
    <scope>NUCLEOTIDE SEQUENCE</scope>
</reference>
<dbReference type="GO" id="GO:0046872">
    <property type="term" value="F:metal ion binding"/>
    <property type="evidence" value="ECO:0007669"/>
    <property type="project" value="UniProtKB-KW"/>
</dbReference>
<dbReference type="EMBL" id="GDHC01002661">
    <property type="protein sequence ID" value="JAQ15968.1"/>
    <property type="molecule type" value="Transcribed_RNA"/>
</dbReference>
<sequence>MSGRVLPLFVSGEVCRGFGRGSKELGCPTANYSQEVVKSLPEGLDTGIYCGWASVDHGPVHKMVMSVGWNPFYNGKEKTMEIHILHEFPDQFYGAHMRVCVLKYLRPEMNFNSVDELIAQIQDDIAKTKTALDDPELSKFQKHQYFSEENS</sequence>
<dbReference type="UniPathway" id="UPA00276">
    <property type="reaction ID" value="UER00406"/>
</dbReference>
<comment type="function">
    <text evidence="15">Catalyzes the phosphorylation of riboflavin (vitamin B2) to form flavin-mononucleotide (FMN), hence rate-limiting enzyme in the synthesis of FAD. Essential for TNF-induced reactive oxygen species (ROS) production. Through its interaction with both TNFRSF1A and CYBA, physically and functionally couples TNFRSF1A to NADPH oxidase. TNF-activation of RFK may enhance the incorporation of FAD in NADPH oxidase, a critical step for the assembly and activation of NADPH oxidase.</text>
</comment>
<evidence type="ECO:0000256" key="15">
    <source>
        <dbReference type="ARBA" id="ARBA00054097"/>
    </source>
</evidence>
<evidence type="ECO:0000259" key="17">
    <source>
        <dbReference type="SMART" id="SM00904"/>
    </source>
</evidence>
<reference evidence="18" key="2">
    <citation type="submission" date="2014-07" db="EMBL/GenBank/DDBJ databases">
        <authorList>
            <person name="Hull J."/>
        </authorList>
    </citation>
    <scope>NUCLEOTIDE SEQUENCE</scope>
</reference>
<dbReference type="PANTHER" id="PTHR22749:SF6">
    <property type="entry name" value="RIBOFLAVIN KINASE"/>
    <property type="match status" value="1"/>
</dbReference>
<dbReference type="InterPro" id="IPR023465">
    <property type="entry name" value="Riboflavin_kinase_dom_sf"/>
</dbReference>
<evidence type="ECO:0000256" key="13">
    <source>
        <dbReference type="ARBA" id="ARBA00029789"/>
    </source>
</evidence>
<feature type="domain" description="Riboflavin kinase" evidence="17">
    <location>
        <begin position="5"/>
        <end position="133"/>
    </location>
</feature>
<evidence type="ECO:0000256" key="8">
    <source>
        <dbReference type="ARBA" id="ARBA00022723"/>
    </source>
</evidence>
<evidence type="ECO:0000256" key="12">
    <source>
        <dbReference type="ARBA" id="ARBA00022840"/>
    </source>
</evidence>
<evidence type="ECO:0000256" key="2">
    <source>
        <dbReference type="ARBA" id="ARBA00005201"/>
    </source>
</evidence>
<keyword evidence="7" id="KW-0808">Transferase</keyword>
<gene>
    <name evidence="18" type="primary">anon-84Ea</name>
    <name evidence="18" type="ORF">CM83_49086</name>
    <name evidence="20" type="ORF">g.69524</name>
</gene>
<evidence type="ECO:0000256" key="3">
    <source>
        <dbReference type="ARBA" id="ARBA00012105"/>
    </source>
</evidence>
<dbReference type="EMBL" id="GBHO01013158">
    <property type="protein sequence ID" value="JAG30446.1"/>
    <property type="molecule type" value="Transcribed_RNA"/>
</dbReference>
<evidence type="ECO:0000256" key="7">
    <source>
        <dbReference type="ARBA" id="ARBA00022679"/>
    </source>
</evidence>
<dbReference type="Pfam" id="PF01687">
    <property type="entry name" value="Flavokinase"/>
    <property type="match status" value="1"/>
</dbReference>
<dbReference type="EC" id="2.7.1.26" evidence="3"/>
<proteinExistence type="predicted"/>
<evidence type="ECO:0000256" key="4">
    <source>
        <dbReference type="ARBA" id="ARBA00017394"/>
    </source>
</evidence>
<dbReference type="SMART" id="SM00904">
    <property type="entry name" value="Flavokinase"/>
    <property type="match status" value="1"/>
</dbReference>
<keyword evidence="6" id="KW-0288">FMN</keyword>
<evidence type="ECO:0000256" key="14">
    <source>
        <dbReference type="ARBA" id="ARBA00050912"/>
    </source>
</evidence>
<reference evidence="18" key="1">
    <citation type="journal article" date="2014" name="PLoS ONE">
        <title>Transcriptome-Based Identification of ABC Transporters in the Western Tarnished Plant Bug Lygus hesperus.</title>
        <authorList>
            <person name="Hull J.J."/>
            <person name="Chaney K."/>
            <person name="Geib S.M."/>
            <person name="Fabrick J.A."/>
            <person name="Brent C.S."/>
            <person name="Walsh D."/>
            <person name="Lavine L.C."/>
        </authorList>
    </citation>
    <scope>NUCLEOTIDE SEQUENCE</scope>
</reference>
<comment type="pathway">
    <text evidence="2">Cofactor biosynthesis; FMN biosynthesis; FMN from riboflavin (ATP route): step 1/1.</text>
</comment>
<dbReference type="InterPro" id="IPR023468">
    <property type="entry name" value="Riboflavin_kinase"/>
</dbReference>
<organism evidence="18">
    <name type="scientific">Lygus hesperus</name>
    <name type="common">Western plant bug</name>
    <dbReference type="NCBI Taxonomy" id="30085"/>
    <lineage>
        <taxon>Eukaryota</taxon>
        <taxon>Metazoa</taxon>
        <taxon>Ecdysozoa</taxon>
        <taxon>Arthropoda</taxon>
        <taxon>Hexapoda</taxon>
        <taxon>Insecta</taxon>
        <taxon>Pterygota</taxon>
        <taxon>Neoptera</taxon>
        <taxon>Paraneoptera</taxon>
        <taxon>Hemiptera</taxon>
        <taxon>Heteroptera</taxon>
        <taxon>Panheteroptera</taxon>
        <taxon>Cimicomorpha</taxon>
        <taxon>Miridae</taxon>
        <taxon>Mirini</taxon>
        <taxon>Lygus</taxon>
    </lineage>
</organism>
<keyword evidence="12" id="KW-0067">ATP-binding</keyword>
<evidence type="ECO:0000256" key="16">
    <source>
        <dbReference type="ARBA" id="ARBA00077632"/>
    </source>
</evidence>
<dbReference type="FunFam" id="2.40.30.30:FF:000002">
    <property type="entry name" value="Riboflavin kinase, putative"/>
    <property type="match status" value="1"/>
</dbReference>
<evidence type="ECO:0000313" key="18">
    <source>
        <dbReference type="EMBL" id="JAG30446.1"/>
    </source>
</evidence>
<dbReference type="AlphaFoldDB" id="A0A0A9YFN1"/>
<keyword evidence="5" id="KW-0285">Flavoprotein</keyword>
<evidence type="ECO:0000256" key="5">
    <source>
        <dbReference type="ARBA" id="ARBA00022630"/>
    </source>
</evidence>
<evidence type="ECO:0000256" key="1">
    <source>
        <dbReference type="ARBA" id="ARBA00001947"/>
    </source>
</evidence>
<dbReference type="GO" id="GO:0009231">
    <property type="term" value="P:riboflavin biosynthetic process"/>
    <property type="evidence" value="ECO:0007669"/>
    <property type="project" value="InterPro"/>
</dbReference>
<comment type="cofactor">
    <cofactor evidence="1">
        <name>Zn(2+)</name>
        <dbReference type="ChEBI" id="CHEBI:29105"/>
    </cofactor>
</comment>
<keyword evidence="9" id="KW-0547">Nucleotide-binding</keyword>
<dbReference type="Gene3D" id="2.40.30.30">
    <property type="entry name" value="Riboflavin kinase-like"/>
    <property type="match status" value="1"/>
</dbReference>
<dbReference type="PANTHER" id="PTHR22749">
    <property type="entry name" value="RIBOFLAVIN KINASE/FMN ADENYLYLTRANSFERASE"/>
    <property type="match status" value="1"/>
</dbReference>
<reference evidence="19" key="3">
    <citation type="submission" date="2014-09" db="EMBL/GenBank/DDBJ databases">
        <authorList>
            <person name="Magalhaes I.L.F."/>
            <person name="Oliveira U."/>
            <person name="Santos F.R."/>
            <person name="Vidigal T.H.D.A."/>
            <person name="Brescovit A.D."/>
            <person name="Santos A.J."/>
        </authorList>
    </citation>
    <scope>NUCLEOTIDE SEQUENCE</scope>
</reference>
<evidence type="ECO:0000313" key="19">
    <source>
        <dbReference type="EMBL" id="JAG62706.1"/>
    </source>
</evidence>
<keyword evidence="10 18" id="KW-0418">Kinase</keyword>
<protein>
    <recommendedName>
        <fullName evidence="4">Riboflavin kinase</fullName>
        <ecNumber evidence="3">2.7.1.26</ecNumber>
    </recommendedName>
    <alternativeName>
        <fullName evidence="16">ATP:riboflavin 5'-phosphotransferase</fullName>
    </alternativeName>
    <alternativeName>
        <fullName evidence="13">Flavokinase</fullName>
    </alternativeName>
</protein>
<comment type="catalytic activity">
    <reaction evidence="14">
        <text>riboflavin + ATP = FMN + ADP + H(+)</text>
        <dbReference type="Rhea" id="RHEA:14357"/>
        <dbReference type="ChEBI" id="CHEBI:15378"/>
        <dbReference type="ChEBI" id="CHEBI:30616"/>
        <dbReference type="ChEBI" id="CHEBI:57986"/>
        <dbReference type="ChEBI" id="CHEBI:58210"/>
        <dbReference type="ChEBI" id="CHEBI:456216"/>
        <dbReference type="EC" id="2.7.1.26"/>
    </reaction>
    <physiologicalReaction direction="left-to-right" evidence="14">
        <dbReference type="Rhea" id="RHEA:14358"/>
    </physiologicalReaction>
</comment>
<evidence type="ECO:0000313" key="20">
    <source>
        <dbReference type="EMBL" id="JAQ15968.1"/>
    </source>
</evidence>
<evidence type="ECO:0000256" key="9">
    <source>
        <dbReference type="ARBA" id="ARBA00022741"/>
    </source>
</evidence>
<dbReference type="GO" id="GO:0005524">
    <property type="term" value="F:ATP binding"/>
    <property type="evidence" value="ECO:0007669"/>
    <property type="project" value="UniProtKB-KW"/>
</dbReference>
<accession>A0A0A9YFN1</accession>
<evidence type="ECO:0000256" key="11">
    <source>
        <dbReference type="ARBA" id="ARBA00022833"/>
    </source>
</evidence>